<comment type="subcellular location">
    <subcellularLocation>
        <location evidence="1">Cytoplasm</location>
    </subcellularLocation>
</comment>
<dbReference type="SUPFAM" id="SSF55594">
    <property type="entry name" value="HPr-like"/>
    <property type="match status" value="1"/>
</dbReference>
<keyword evidence="2" id="KW-0963">Cytoplasm</keyword>
<feature type="domain" description="HPr" evidence="4">
    <location>
        <begin position="1"/>
        <end position="86"/>
    </location>
</feature>
<accession>A0A261G830</accession>
<proteinExistence type="predicted"/>
<evidence type="ECO:0000313" key="5">
    <source>
        <dbReference type="EMBL" id="OZG67580.1"/>
    </source>
</evidence>
<name>A0A261G830_9BIFI</name>
<dbReference type="GO" id="GO:0009401">
    <property type="term" value="P:phosphoenolpyruvate-dependent sugar phosphotransferase system"/>
    <property type="evidence" value="ECO:0007669"/>
    <property type="project" value="UniProtKB-KW"/>
</dbReference>
<dbReference type="OrthoDB" id="9809047at2"/>
<dbReference type="RefSeq" id="WP_094692770.1">
    <property type="nucleotide sequence ID" value="NZ_JBDNSG010000024.1"/>
</dbReference>
<evidence type="ECO:0000313" key="6">
    <source>
        <dbReference type="Proteomes" id="UP000216451"/>
    </source>
</evidence>
<evidence type="ECO:0000256" key="2">
    <source>
        <dbReference type="ARBA" id="ARBA00022490"/>
    </source>
</evidence>
<dbReference type="PROSITE" id="PS51350">
    <property type="entry name" value="PTS_HPR_DOM"/>
    <property type="match status" value="1"/>
</dbReference>
<dbReference type="Pfam" id="PF00381">
    <property type="entry name" value="PTS-HPr"/>
    <property type="match status" value="1"/>
</dbReference>
<keyword evidence="3" id="KW-0598">Phosphotransferase system</keyword>
<dbReference type="PANTHER" id="PTHR33705">
    <property type="entry name" value="PHOSPHOCARRIER PROTEIN HPR"/>
    <property type="match status" value="1"/>
</dbReference>
<dbReference type="NCBIfam" id="TIGR01003">
    <property type="entry name" value="PTS_HPr_family"/>
    <property type="match status" value="1"/>
</dbReference>
<dbReference type="InterPro" id="IPR035895">
    <property type="entry name" value="HPr-like_sf"/>
</dbReference>
<dbReference type="Gene3D" id="3.30.1340.10">
    <property type="entry name" value="HPr-like"/>
    <property type="match status" value="1"/>
</dbReference>
<gene>
    <name evidence="5" type="ORF">BAQU_0672</name>
</gene>
<sequence>MSREFTYTITDPVGIHARPAGKLVKIAQQFESDITLDHSGSTADAKHILGVMSLGIGKGDLLKVSIAGADEDKAAEELEAFFKNDL</sequence>
<dbReference type="PANTHER" id="PTHR33705:SF2">
    <property type="entry name" value="PHOSPHOCARRIER PROTEIN NPR"/>
    <property type="match status" value="1"/>
</dbReference>
<dbReference type="GO" id="GO:0005737">
    <property type="term" value="C:cytoplasm"/>
    <property type="evidence" value="ECO:0007669"/>
    <property type="project" value="UniProtKB-SubCell"/>
</dbReference>
<evidence type="ECO:0000256" key="3">
    <source>
        <dbReference type="ARBA" id="ARBA00022683"/>
    </source>
</evidence>
<dbReference type="GeneID" id="98295343"/>
<protein>
    <submittedName>
        <fullName evidence="5">PTS galactitol transporter subunit IIC</fullName>
    </submittedName>
</protein>
<dbReference type="CDD" id="cd00367">
    <property type="entry name" value="PTS-HPr_like"/>
    <property type="match status" value="1"/>
</dbReference>
<organism evidence="5 6">
    <name type="scientific">Bifidobacterium aquikefiri</name>
    <dbReference type="NCBI Taxonomy" id="1653207"/>
    <lineage>
        <taxon>Bacteria</taxon>
        <taxon>Bacillati</taxon>
        <taxon>Actinomycetota</taxon>
        <taxon>Actinomycetes</taxon>
        <taxon>Bifidobacteriales</taxon>
        <taxon>Bifidobacteriaceae</taxon>
        <taxon>Bifidobacterium</taxon>
    </lineage>
</organism>
<dbReference type="EMBL" id="MWXA01000004">
    <property type="protein sequence ID" value="OZG67580.1"/>
    <property type="molecule type" value="Genomic_DNA"/>
</dbReference>
<dbReference type="InterPro" id="IPR050399">
    <property type="entry name" value="HPr"/>
</dbReference>
<dbReference type="InterPro" id="IPR000032">
    <property type="entry name" value="HPr-like"/>
</dbReference>
<dbReference type="Proteomes" id="UP000216451">
    <property type="component" value="Unassembled WGS sequence"/>
</dbReference>
<evidence type="ECO:0000259" key="4">
    <source>
        <dbReference type="PROSITE" id="PS51350"/>
    </source>
</evidence>
<comment type="caution">
    <text evidence="5">The sequence shown here is derived from an EMBL/GenBank/DDBJ whole genome shotgun (WGS) entry which is preliminary data.</text>
</comment>
<reference evidence="5 6" key="1">
    <citation type="journal article" date="2017" name="BMC Genomics">
        <title>Comparative genomic and phylogenomic analyses of the Bifidobacteriaceae family.</title>
        <authorList>
            <person name="Lugli G.A."/>
            <person name="Milani C."/>
            <person name="Turroni F."/>
            <person name="Duranti S."/>
            <person name="Mancabelli L."/>
            <person name="Mangifesta M."/>
            <person name="Ferrario C."/>
            <person name="Modesto M."/>
            <person name="Mattarelli P."/>
            <person name="Jiri K."/>
            <person name="van Sinderen D."/>
            <person name="Ventura M."/>
        </authorList>
    </citation>
    <scope>NUCLEOTIDE SEQUENCE [LARGE SCALE GENOMIC DNA]</scope>
    <source>
        <strain evidence="5 6">LMG 28769</strain>
    </source>
</reference>
<dbReference type="PRINTS" id="PR00107">
    <property type="entry name" value="PHOSPHOCPHPR"/>
</dbReference>
<dbReference type="AlphaFoldDB" id="A0A261G830"/>
<keyword evidence="6" id="KW-1185">Reference proteome</keyword>
<evidence type="ECO:0000256" key="1">
    <source>
        <dbReference type="ARBA" id="ARBA00004496"/>
    </source>
</evidence>